<evidence type="ECO:0000256" key="1">
    <source>
        <dbReference type="SAM" id="SignalP"/>
    </source>
</evidence>
<dbReference type="AlphaFoldDB" id="A0A956NDF6"/>
<accession>A0A956NDF6</accession>
<evidence type="ECO:0000313" key="2">
    <source>
        <dbReference type="EMBL" id="MCA9757232.1"/>
    </source>
</evidence>
<sequence>MRRLPRAIGVLLLISLWVTFQAVAAPGVCRCHHGDVGSAQVEGAACCCSSRASGSDGISPQAARTTQTAHAQAETGSCCQSQKAAPVSRCAGFTGTLAFGERCGCQPDVSEASVAPATVVFEFAAYAGELLQIVVRDLERPQERDGPAERLFLRRLTTPSVDVFLRVLHLLD</sequence>
<protein>
    <submittedName>
        <fullName evidence="2">Uncharacterized protein</fullName>
    </submittedName>
</protein>
<reference evidence="2" key="2">
    <citation type="journal article" date="2021" name="Microbiome">
        <title>Successional dynamics and alternative stable states in a saline activated sludge microbial community over 9 years.</title>
        <authorList>
            <person name="Wang Y."/>
            <person name="Ye J."/>
            <person name="Ju F."/>
            <person name="Liu L."/>
            <person name="Boyd J.A."/>
            <person name="Deng Y."/>
            <person name="Parks D.H."/>
            <person name="Jiang X."/>
            <person name="Yin X."/>
            <person name="Woodcroft B.J."/>
            <person name="Tyson G.W."/>
            <person name="Hugenholtz P."/>
            <person name="Polz M.F."/>
            <person name="Zhang T."/>
        </authorList>
    </citation>
    <scope>NUCLEOTIDE SEQUENCE</scope>
    <source>
        <strain evidence="2">HKST-UBA02</strain>
    </source>
</reference>
<feature type="chain" id="PRO_5037237985" evidence="1">
    <location>
        <begin position="25"/>
        <end position="172"/>
    </location>
</feature>
<evidence type="ECO:0000313" key="3">
    <source>
        <dbReference type="Proteomes" id="UP000739538"/>
    </source>
</evidence>
<dbReference type="Proteomes" id="UP000739538">
    <property type="component" value="Unassembled WGS sequence"/>
</dbReference>
<dbReference type="EMBL" id="JAGQHS010000088">
    <property type="protein sequence ID" value="MCA9757232.1"/>
    <property type="molecule type" value="Genomic_DNA"/>
</dbReference>
<comment type="caution">
    <text evidence="2">The sequence shown here is derived from an EMBL/GenBank/DDBJ whole genome shotgun (WGS) entry which is preliminary data.</text>
</comment>
<organism evidence="2 3">
    <name type="scientific">Eiseniibacteriota bacterium</name>
    <dbReference type="NCBI Taxonomy" id="2212470"/>
    <lineage>
        <taxon>Bacteria</taxon>
        <taxon>Candidatus Eiseniibacteriota</taxon>
    </lineage>
</organism>
<name>A0A956NDF6_UNCEI</name>
<gene>
    <name evidence="2" type="ORF">KDA27_15610</name>
</gene>
<proteinExistence type="predicted"/>
<keyword evidence="1" id="KW-0732">Signal</keyword>
<reference evidence="2" key="1">
    <citation type="submission" date="2020-04" db="EMBL/GenBank/DDBJ databases">
        <authorList>
            <person name="Zhang T."/>
        </authorList>
    </citation>
    <scope>NUCLEOTIDE SEQUENCE</scope>
    <source>
        <strain evidence="2">HKST-UBA02</strain>
    </source>
</reference>
<feature type="signal peptide" evidence="1">
    <location>
        <begin position="1"/>
        <end position="24"/>
    </location>
</feature>